<name>A0A4C1Z0V7_EUMVA</name>
<keyword evidence="2" id="KW-1185">Reference proteome</keyword>
<dbReference type="EMBL" id="BGZK01001465">
    <property type="protein sequence ID" value="GBP80489.1"/>
    <property type="molecule type" value="Genomic_DNA"/>
</dbReference>
<gene>
    <name evidence="1" type="ORF">EVAR_102419_1</name>
</gene>
<dbReference type="Proteomes" id="UP000299102">
    <property type="component" value="Unassembled WGS sequence"/>
</dbReference>
<organism evidence="1 2">
    <name type="scientific">Eumeta variegata</name>
    <name type="common">Bagworm moth</name>
    <name type="synonym">Eumeta japonica</name>
    <dbReference type="NCBI Taxonomy" id="151549"/>
    <lineage>
        <taxon>Eukaryota</taxon>
        <taxon>Metazoa</taxon>
        <taxon>Ecdysozoa</taxon>
        <taxon>Arthropoda</taxon>
        <taxon>Hexapoda</taxon>
        <taxon>Insecta</taxon>
        <taxon>Pterygota</taxon>
        <taxon>Neoptera</taxon>
        <taxon>Endopterygota</taxon>
        <taxon>Lepidoptera</taxon>
        <taxon>Glossata</taxon>
        <taxon>Ditrysia</taxon>
        <taxon>Tineoidea</taxon>
        <taxon>Psychidae</taxon>
        <taxon>Oiketicinae</taxon>
        <taxon>Eumeta</taxon>
    </lineage>
</organism>
<proteinExistence type="predicted"/>
<evidence type="ECO:0000313" key="2">
    <source>
        <dbReference type="Proteomes" id="UP000299102"/>
    </source>
</evidence>
<sequence>MVVLLTRAASKRAVKRASTRDSARCAYGRCAGVPLHLRVSLSRLAVLQIGSEFINICTKTSTRRNLNDRSPYIFRPRALTYISHFFHDARGPVRPRACNTKYKQSRVRGVLHCGAGAGARRRSDLSAALPILNFSNLRAGAGAAGGPSPERPNNANA</sequence>
<comment type="caution">
    <text evidence="1">The sequence shown here is derived from an EMBL/GenBank/DDBJ whole genome shotgun (WGS) entry which is preliminary data.</text>
</comment>
<dbReference type="AlphaFoldDB" id="A0A4C1Z0V7"/>
<evidence type="ECO:0000313" key="1">
    <source>
        <dbReference type="EMBL" id="GBP80489.1"/>
    </source>
</evidence>
<accession>A0A4C1Z0V7</accession>
<protein>
    <submittedName>
        <fullName evidence="1">Uncharacterized protein</fullName>
    </submittedName>
</protein>
<reference evidence="1 2" key="1">
    <citation type="journal article" date="2019" name="Commun. Biol.">
        <title>The bagworm genome reveals a unique fibroin gene that provides high tensile strength.</title>
        <authorList>
            <person name="Kono N."/>
            <person name="Nakamura H."/>
            <person name="Ohtoshi R."/>
            <person name="Tomita M."/>
            <person name="Numata K."/>
            <person name="Arakawa K."/>
        </authorList>
    </citation>
    <scope>NUCLEOTIDE SEQUENCE [LARGE SCALE GENOMIC DNA]</scope>
</reference>